<reference evidence="1 2" key="1">
    <citation type="submission" date="2024-01" db="EMBL/GenBank/DDBJ databases">
        <authorList>
            <person name="Waweru B."/>
        </authorList>
    </citation>
    <scope>NUCLEOTIDE SEQUENCE [LARGE SCALE GENOMIC DNA]</scope>
</reference>
<sequence>MQDVGFEMKSNAFLLLIERQVKRKRSAFVMSVKMRMMGWRERTKGEGNSVNFGGCPPHLEVLPIVVLNQVGEKSILSK</sequence>
<dbReference type="AlphaFoldDB" id="A0AAV1SQL4"/>
<gene>
    <name evidence="1" type="ORF">DCAF_LOCUS25376</name>
</gene>
<protein>
    <submittedName>
        <fullName evidence="1">Uncharacterized protein</fullName>
    </submittedName>
</protein>
<organism evidence="1 2">
    <name type="scientific">Dovyalis caffra</name>
    <dbReference type="NCBI Taxonomy" id="77055"/>
    <lineage>
        <taxon>Eukaryota</taxon>
        <taxon>Viridiplantae</taxon>
        <taxon>Streptophyta</taxon>
        <taxon>Embryophyta</taxon>
        <taxon>Tracheophyta</taxon>
        <taxon>Spermatophyta</taxon>
        <taxon>Magnoliopsida</taxon>
        <taxon>eudicotyledons</taxon>
        <taxon>Gunneridae</taxon>
        <taxon>Pentapetalae</taxon>
        <taxon>rosids</taxon>
        <taxon>fabids</taxon>
        <taxon>Malpighiales</taxon>
        <taxon>Salicaceae</taxon>
        <taxon>Flacourtieae</taxon>
        <taxon>Dovyalis</taxon>
    </lineage>
</organism>
<dbReference type="EMBL" id="CAWUPB010001195">
    <property type="protein sequence ID" value="CAK7354860.1"/>
    <property type="molecule type" value="Genomic_DNA"/>
</dbReference>
<proteinExistence type="predicted"/>
<keyword evidence="2" id="KW-1185">Reference proteome</keyword>
<evidence type="ECO:0000313" key="1">
    <source>
        <dbReference type="EMBL" id="CAK7354860.1"/>
    </source>
</evidence>
<comment type="caution">
    <text evidence="1">The sequence shown here is derived from an EMBL/GenBank/DDBJ whole genome shotgun (WGS) entry which is preliminary data.</text>
</comment>
<dbReference type="Proteomes" id="UP001314170">
    <property type="component" value="Unassembled WGS sequence"/>
</dbReference>
<evidence type="ECO:0000313" key="2">
    <source>
        <dbReference type="Proteomes" id="UP001314170"/>
    </source>
</evidence>
<name>A0AAV1SQL4_9ROSI</name>
<accession>A0AAV1SQL4</accession>